<keyword evidence="3" id="KW-0949">S-adenosyl-L-methionine</keyword>
<keyword evidence="5" id="KW-0862">Zinc</keyword>
<evidence type="ECO:0000256" key="4">
    <source>
        <dbReference type="ARBA" id="ARBA00022723"/>
    </source>
</evidence>
<evidence type="ECO:0000256" key="1">
    <source>
        <dbReference type="ARBA" id="ARBA00001966"/>
    </source>
</evidence>
<dbReference type="GO" id="GO:0005829">
    <property type="term" value="C:cytosol"/>
    <property type="evidence" value="ECO:0007669"/>
    <property type="project" value="TreeGrafter"/>
</dbReference>
<gene>
    <name evidence="11" type="primary">thiC</name>
    <name evidence="11" type="ORF">D8S82_25610</name>
</gene>
<protein>
    <recommendedName>
        <fullName evidence="9">Phosphomethylpyrimidine synthase</fullName>
        <ecNumber evidence="9">4.1.99.17</ecNumber>
    </recommendedName>
</protein>
<dbReference type="PANTHER" id="PTHR30557:SF1">
    <property type="entry name" value="PHOSPHOMETHYLPYRIMIDINE SYNTHASE, CHLOROPLASTIC"/>
    <property type="match status" value="1"/>
</dbReference>
<accession>A0A544VUS4</accession>
<evidence type="ECO:0000256" key="5">
    <source>
        <dbReference type="ARBA" id="ARBA00022833"/>
    </source>
</evidence>
<keyword evidence="2" id="KW-0004">4Fe-4S</keyword>
<dbReference type="InterPro" id="IPR038521">
    <property type="entry name" value="ThiC/Bza_core_dom"/>
</dbReference>
<comment type="cofactor">
    <cofactor evidence="1">
        <name>[4Fe-4S] cluster</name>
        <dbReference type="ChEBI" id="CHEBI:49883"/>
    </cofactor>
</comment>
<feature type="domain" description="ThiC-associated" evidence="10">
    <location>
        <begin position="7"/>
        <end position="61"/>
    </location>
</feature>
<evidence type="ECO:0000259" key="10">
    <source>
        <dbReference type="Pfam" id="PF13667"/>
    </source>
</evidence>
<evidence type="ECO:0000256" key="7">
    <source>
        <dbReference type="ARBA" id="ARBA00023014"/>
    </source>
</evidence>
<dbReference type="Gene3D" id="3.20.20.540">
    <property type="entry name" value="Radical SAM ThiC family, central domain"/>
    <property type="match status" value="1"/>
</dbReference>
<dbReference type="AlphaFoldDB" id="A0A544VUS4"/>
<dbReference type="GO" id="GO:0009228">
    <property type="term" value="P:thiamine biosynthetic process"/>
    <property type="evidence" value="ECO:0007669"/>
    <property type="project" value="UniProtKB-UniRule"/>
</dbReference>
<keyword evidence="4" id="KW-0479">Metal-binding</keyword>
<proteinExistence type="predicted"/>
<dbReference type="SFLD" id="SFLDS00113">
    <property type="entry name" value="Radical_SAM_Phosphomethylpyrim"/>
    <property type="match status" value="1"/>
</dbReference>
<dbReference type="GO" id="GO:0051539">
    <property type="term" value="F:4 iron, 4 sulfur cluster binding"/>
    <property type="evidence" value="ECO:0007669"/>
    <property type="project" value="UniProtKB-KW"/>
</dbReference>
<evidence type="ECO:0000256" key="9">
    <source>
        <dbReference type="NCBIfam" id="TIGR00190"/>
    </source>
</evidence>
<dbReference type="GO" id="GO:0046872">
    <property type="term" value="F:metal ion binding"/>
    <property type="evidence" value="ECO:0007669"/>
    <property type="project" value="UniProtKB-KW"/>
</dbReference>
<name>A0A544VUS4_9MYCO</name>
<evidence type="ECO:0000313" key="12">
    <source>
        <dbReference type="Proteomes" id="UP000315759"/>
    </source>
</evidence>
<keyword evidence="12" id="KW-1185">Reference proteome</keyword>
<dbReference type="Pfam" id="PF01964">
    <property type="entry name" value="ThiC_Rad_SAM"/>
    <property type="match status" value="1"/>
</dbReference>
<dbReference type="Pfam" id="PF13667">
    <property type="entry name" value="ThiC-associated"/>
    <property type="match status" value="1"/>
</dbReference>
<evidence type="ECO:0000256" key="6">
    <source>
        <dbReference type="ARBA" id="ARBA00023004"/>
    </source>
</evidence>
<comment type="caution">
    <text evidence="11">The sequence shown here is derived from an EMBL/GenBank/DDBJ whole genome shotgun (WGS) entry which is preliminary data.</text>
</comment>
<keyword evidence="8 11" id="KW-0456">Lyase</keyword>
<keyword evidence="6" id="KW-0408">Iron</keyword>
<evidence type="ECO:0000256" key="2">
    <source>
        <dbReference type="ARBA" id="ARBA00022485"/>
    </source>
</evidence>
<dbReference type="EMBL" id="VIFX01000040">
    <property type="protein sequence ID" value="TQR83741.1"/>
    <property type="molecule type" value="Genomic_DNA"/>
</dbReference>
<dbReference type="GO" id="GO:0070284">
    <property type="term" value="F:phosphomethylpyrimidine synthase activity"/>
    <property type="evidence" value="ECO:0007669"/>
    <property type="project" value="UniProtKB-EC"/>
</dbReference>
<reference evidence="11 12" key="1">
    <citation type="submission" date="2018-10" db="EMBL/GenBank/DDBJ databases">
        <title>Draft genome of Mycobacterium hodleri strain B.</title>
        <authorList>
            <person name="Amande T.J."/>
            <person name="Mcgenity T.J."/>
        </authorList>
    </citation>
    <scope>NUCLEOTIDE SEQUENCE [LARGE SCALE GENOMIC DNA]</scope>
    <source>
        <strain evidence="11 12">B</strain>
    </source>
</reference>
<evidence type="ECO:0000256" key="3">
    <source>
        <dbReference type="ARBA" id="ARBA00022691"/>
    </source>
</evidence>
<dbReference type="PANTHER" id="PTHR30557">
    <property type="entry name" value="THIAMINE BIOSYNTHESIS PROTEIN THIC"/>
    <property type="match status" value="1"/>
</dbReference>
<sequence>MTTGPITGSAKGYLDLADVRGGRVPYRRVPLADGRHVDLYDSSGPYTDPDAVLDVDRGLPPRPGVIGGLGTQLQRARDGVVTAEMAFVAAREGLRPRLVRDEIAAGRAVIPANHRHPESEPMIIGRAFRVKVTANVGTSNLASGDSTLEDMVWSIRWGADTVVDLSTGRDGDRILRNAPVPVGTVPLHQTLETVQGDPAALTWEAFRDTVVEQAERGVDYMTVHAGVRLEHVPLTAGRVAGIVSRGGAIMAAWCLRRRTESFLYTHFDELCDILAHYDVTLALGAGLQPGSIADADDAAQFAELRTIGGLAKTAKARGVQVMVEGPGHLPLHVIADNVRLLDQLSHGAPSYAYGPLTTDVAPGHDHIASAIGAAVTAQAGTAMLCCVSPKEHLGVPDRAGLKEAVIAHKIAAHAADLAKGHAQTQQRDDALSRARFEFHWYDQFALSVDPDTARRAYEVSNSVGPAKLAHFYSLRISNALGHIGEQST</sequence>
<dbReference type="Gene3D" id="6.10.250.620">
    <property type="match status" value="1"/>
</dbReference>
<dbReference type="InterPro" id="IPR002817">
    <property type="entry name" value="ThiC/BzaA/B"/>
</dbReference>
<dbReference type="NCBIfam" id="TIGR00190">
    <property type="entry name" value="thiC"/>
    <property type="match status" value="1"/>
</dbReference>
<dbReference type="FunFam" id="3.20.20.540:FF:000001">
    <property type="entry name" value="Phosphomethylpyrimidine synthase"/>
    <property type="match status" value="1"/>
</dbReference>
<evidence type="ECO:0000313" key="11">
    <source>
        <dbReference type="EMBL" id="TQR83741.1"/>
    </source>
</evidence>
<dbReference type="InterPro" id="IPR025747">
    <property type="entry name" value="ThiC-associated_dom"/>
</dbReference>
<organism evidence="11 12">
    <name type="scientific">Mycolicibacterium hodleri</name>
    <dbReference type="NCBI Taxonomy" id="49897"/>
    <lineage>
        <taxon>Bacteria</taxon>
        <taxon>Bacillati</taxon>
        <taxon>Actinomycetota</taxon>
        <taxon>Actinomycetes</taxon>
        <taxon>Mycobacteriales</taxon>
        <taxon>Mycobacteriaceae</taxon>
        <taxon>Mycolicibacterium</taxon>
    </lineage>
</organism>
<dbReference type="Proteomes" id="UP000315759">
    <property type="component" value="Unassembled WGS sequence"/>
</dbReference>
<evidence type="ECO:0000256" key="8">
    <source>
        <dbReference type="ARBA" id="ARBA00023239"/>
    </source>
</evidence>
<dbReference type="EC" id="4.1.99.17" evidence="9"/>
<keyword evidence="7" id="KW-0411">Iron-sulfur</keyword>
<dbReference type="NCBIfam" id="NF009895">
    <property type="entry name" value="PRK13352.1"/>
    <property type="match status" value="1"/>
</dbReference>